<dbReference type="Gene3D" id="1.20.120.220">
    <property type="entry name" value="ATP synthase, F0 complex, subunit A"/>
    <property type="match status" value="1"/>
</dbReference>
<keyword evidence="3" id="KW-0813">Transport</keyword>
<evidence type="ECO:0000256" key="4">
    <source>
        <dbReference type="ARBA" id="ARBA00022547"/>
    </source>
</evidence>
<dbReference type="NCBIfam" id="NF004487">
    <property type="entry name" value="PRK05815.3-5"/>
    <property type="match status" value="1"/>
</dbReference>
<evidence type="ECO:0000256" key="3">
    <source>
        <dbReference type="ARBA" id="ARBA00022448"/>
    </source>
</evidence>
<dbReference type="InterPro" id="IPR023011">
    <property type="entry name" value="ATP_synth_F0_asu_AS"/>
</dbReference>
<keyword evidence="7 11" id="KW-1133">Transmembrane helix</keyword>
<dbReference type="PANTHER" id="PTHR42823:SF3">
    <property type="entry name" value="ATP SYNTHASE SUBUNIT A, CHLOROPLASTIC"/>
    <property type="match status" value="1"/>
</dbReference>
<proteinExistence type="inferred from homology"/>
<dbReference type="PANTHER" id="PTHR42823">
    <property type="entry name" value="ATP SYNTHASE SUBUNIT A, CHLOROPLASTIC"/>
    <property type="match status" value="1"/>
</dbReference>
<evidence type="ECO:0000256" key="1">
    <source>
        <dbReference type="ARBA" id="ARBA00004141"/>
    </source>
</evidence>
<protein>
    <submittedName>
        <fullName evidence="12">F0F1 ATP synthase subunit A</fullName>
    </submittedName>
</protein>
<evidence type="ECO:0000256" key="8">
    <source>
        <dbReference type="ARBA" id="ARBA00023065"/>
    </source>
</evidence>
<feature type="transmembrane region" description="Helical" evidence="11">
    <location>
        <begin position="208"/>
        <end position="231"/>
    </location>
</feature>
<feature type="transmembrane region" description="Helical" evidence="11">
    <location>
        <begin position="149"/>
        <end position="173"/>
    </location>
</feature>
<dbReference type="InterPro" id="IPR035908">
    <property type="entry name" value="F0_ATP_A_sf"/>
</dbReference>
<accession>A0A448ZXV9</accession>
<sequence length="271" mass="30342">MDVLFGKLNNFGPKEIQDNQFFTLIILVAIVFVLSLLIYFAVKNQRADKAPNNGVLLVESLVTLSNDYADNLSENRLKKANPYFISLFIFLFFGHLISLLGFVPVGNSVSVIFAATAVTWISMVLLGFYHSKIKYLIKLLNPIEMAGNFSPLISLTFRLFGNITGGIVLFVLLNSALDGLWKSIIKSSSEMAIAMNPIKMLITPILNLYLDIFVGAIQAFVFITLTISYWSQASEEEVKEKIKSKVKHAKEKLLQNENKELNGEPQVNLIQ</sequence>
<keyword evidence="10" id="KW-0066">ATP synthesis</keyword>
<dbReference type="AlphaFoldDB" id="A0A448ZXV9"/>
<keyword evidence="9 11" id="KW-0472">Membrane</keyword>
<name>A0A448ZXV9_METOS</name>
<dbReference type="KEGG" id="mob:NCTC10112_00549"/>
<evidence type="ECO:0000256" key="11">
    <source>
        <dbReference type="SAM" id="Phobius"/>
    </source>
</evidence>
<dbReference type="Proteomes" id="UP000290482">
    <property type="component" value="Chromosome"/>
</dbReference>
<dbReference type="CDD" id="cd00310">
    <property type="entry name" value="ATP-synt_Fo_a_6"/>
    <property type="match status" value="1"/>
</dbReference>
<evidence type="ECO:0000256" key="7">
    <source>
        <dbReference type="ARBA" id="ARBA00022989"/>
    </source>
</evidence>
<evidence type="ECO:0000256" key="2">
    <source>
        <dbReference type="ARBA" id="ARBA00006810"/>
    </source>
</evidence>
<comment type="similarity">
    <text evidence="2">Belongs to the ATPase A chain family.</text>
</comment>
<evidence type="ECO:0000256" key="5">
    <source>
        <dbReference type="ARBA" id="ARBA00022692"/>
    </source>
</evidence>
<feature type="transmembrane region" description="Helical" evidence="11">
    <location>
        <begin position="109"/>
        <end position="129"/>
    </location>
</feature>
<dbReference type="RefSeq" id="WP_022935728.1">
    <property type="nucleotide sequence ID" value="NZ_LR214940.1"/>
</dbReference>
<dbReference type="Pfam" id="PF00119">
    <property type="entry name" value="ATP-synt_A"/>
    <property type="match status" value="1"/>
</dbReference>
<dbReference type="GO" id="GO:0005886">
    <property type="term" value="C:plasma membrane"/>
    <property type="evidence" value="ECO:0007669"/>
    <property type="project" value="TreeGrafter"/>
</dbReference>
<reference evidence="12 13" key="1">
    <citation type="submission" date="2019-01" db="EMBL/GenBank/DDBJ databases">
        <authorList>
            <consortium name="Pathogen Informatics"/>
        </authorList>
    </citation>
    <scope>NUCLEOTIDE SEQUENCE [LARGE SCALE GENOMIC DNA]</scope>
    <source>
        <strain evidence="12 13">NCTC10112</strain>
    </source>
</reference>
<evidence type="ECO:0000256" key="6">
    <source>
        <dbReference type="ARBA" id="ARBA00022781"/>
    </source>
</evidence>
<dbReference type="EMBL" id="LR214940">
    <property type="protein sequence ID" value="VEU55953.1"/>
    <property type="molecule type" value="Genomic_DNA"/>
</dbReference>
<dbReference type="SUPFAM" id="SSF81336">
    <property type="entry name" value="F1F0 ATP synthase subunit A"/>
    <property type="match status" value="1"/>
</dbReference>
<dbReference type="OrthoDB" id="9789241at2"/>
<feature type="transmembrane region" description="Helical" evidence="11">
    <location>
        <begin position="20"/>
        <end position="42"/>
    </location>
</feature>
<evidence type="ECO:0000256" key="10">
    <source>
        <dbReference type="ARBA" id="ARBA00023310"/>
    </source>
</evidence>
<evidence type="ECO:0000313" key="13">
    <source>
        <dbReference type="Proteomes" id="UP000290482"/>
    </source>
</evidence>
<keyword evidence="6" id="KW-0375">Hydrogen ion transport</keyword>
<keyword evidence="5 11" id="KW-0812">Transmembrane</keyword>
<dbReference type="PROSITE" id="PS00449">
    <property type="entry name" value="ATPASE_A"/>
    <property type="match status" value="1"/>
</dbReference>
<dbReference type="GO" id="GO:0046933">
    <property type="term" value="F:proton-transporting ATP synthase activity, rotational mechanism"/>
    <property type="evidence" value="ECO:0007669"/>
    <property type="project" value="TreeGrafter"/>
</dbReference>
<dbReference type="GO" id="GO:0042777">
    <property type="term" value="P:proton motive force-driven plasma membrane ATP synthesis"/>
    <property type="evidence" value="ECO:0007669"/>
    <property type="project" value="TreeGrafter"/>
</dbReference>
<dbReference type="InterPro" id="IPR000568">
    <property type="entry name" value="ATP_synth_F0_asu"/>
</dbReference>
<keyword evidence="4" id="KW-0138">CF(0)</keyword>
<evidence type="ECO:0000313" key="12">
    <source>
        <dbReference type="EMBL" id="VEU55953.1"/>
    </source>
</evidence>
<organism evidence="12 13">
    <name type="scientific">Metamycoplasma orale</name>
    <name type="common">Mycoplasma orale</name>
    <dbReference type="NCBI Taxonomy" id="2121"/>
    <lineage>
        <taxon>Bacteria</taxon>
        <taxon>Bacillati</taxon>
        <taxon>Mycoplasmatota</taxon>
        <taxon>Mycoplasmoidales</taxon>
        <taxon>Metamycoplasmataceae</taxon>
        <taxon>Metamycoplasma</taxon>
    </lineage>
</organism>
<comment type="subcellular location">
    <subcellularLocation>
        <location evidence="1">Membrane</location>
        <topology evidence="1">Multi-pass membrane protein</topology>
    </subcellularLocation>
</comment>
<feature type="transmembrane region" description="Helical" evidence="11">
    <location>
        <begin position="83"/>
        <end position="103"/>
    </location>
</feature>
<gene>
    <name evidence="12" type="ORF">NCTC10112_00549</name>
</gene>
<keyword evidence="13" id="KW-1185">Reference proteome</keyword>
<dbReference type="InterPro" id="IPR045082">
    <property type="entry name" value="ATP_syn_F0_a_bact/chloroplast"/>
</dbReference>
<dbReference type="GO" id="GO:0045259">
    <property type="term" value="C:proton-transporting ATP synthase complex"/>
    <property type="evidence" value="ECO:0007669"/>
    <property type="project" value="UniProtKB-KW"/>
</dbReference>
<keyword evidence="8" id="KW-0406">Ion transport</keyword>
<evidence type="ECO:0000256" key="9">
    <source>
        <dbReference type="ARBA" id="ARBA00023136"/>
    </source>
</evidence>